<comment type="caution">
    <text evidence="21">The sequence shown here is derived from an EMBL/GenBank/DDBJ whole genome shotgun (WGS) entry which is preliminary data.</text>
</comment>
<dbReference type="EC" id="2.7.1.211" evidence="11"/>
<keyword evidence="4" id="KW-0762">Sugar transport</keyword>
<dbReference type="RefSeq" id="WP_151195999.1">
    <property type="nucleotide sequence ID" value="NZ_JAAVMT010000003.1"/>
</dbReference>
<keyword evidence="7 17" id="KW-0812">Transmembrane</keyword>
<evidence type="ECO:0000256" key="17">
    <source>
        <dbReference type="SAM" id="Phobius"/>
    </source>
</evidence>
<keyword evidence="6" id="KW-0598">Phosphotransferase system</keyword>
<dbReference type="EMBL" id="QRMZ01000018">
    <property type="protein sequence ID" value="RHK05514.1"/>
    <property type="molecule type" value="Genomic_DNA"/>
</dbReference>
<keyword evidence="5" id="KW-0808">Transferase</keyword>
<dbReference type="PANTHER" id="PTHR30175:SF1">
    <property type="entry name" value="PTS SYSTEM ARBUTIN-, CELLOBIOSE-, AND SALICIN-SPECIFIC EIIBC COMPONENT-RELATED"/>
    <property type="match status" value="1"/>
</dbReference>
<accession>A0A415ER34</accession>
<dbReference type="InterPro" id="IPR013013">
    <property type="entry name" value="PTS_EIIC_1"/>
</dbReference>
<dbReference type="PROSITE" id="PS01035">
    <property type="entry name" value="PTS_EIIB_TYPE_1_CYS"/>
    <property type="match status" value="1"/>
</dbReference>
<dbReference type="InterPro" id="IPR001996">
    <property type="entry name" value="PTS_IIB_1"/>
</dbReference>
<keyword evidence="3" id="KW-1003">Cell membrane</keyword>
<dbReference type="PROSITE" id="PS51098">
    <property type="entry name" value="PTS_EIIB_TYPE_1"/>
    <property type="match status" value="1"/>
</dbReference>
<evidence type="ECO:0000256" key="3">
    <source>
        <dbReference type="ARBA" id="ARBA00022475"/>
    </source>
</evidence>
<evidence type="ECO:0000256" key="9">
    <source>
        <dbReference type="ARBA" id="ARBA00022989"/>
    </source>
</evidence>
<evidence type="ECO:0000259" key="19">
    <source>
        <dbReference type="PROSITE" id="PS51098"/>
    </source>
</evidence>
<dbReference type="PROSITE" id="PS51103">
    <property type="entry name" value="PTS_EIIC_TYPE_1"/>
    <property type="match status" value="1"/>
</dbReference>
<evidence type="ECO:0000256" key="5">
    <source>
        <dbReference type="ARBA" id="ARBA00022679"/>
    </source>
</evidence>
<keyword evidence="8" id="KW-0418">Kinase</keyword>
<organism evidence="21 22">
    <name type="scientific">Enterococcus casseliflavus</name>
    <name type="common">Enterococcus flavescens</name>
    <dbReference type="NCBI Taxonomy" id="37734"/>
    <lineage>
        <taxon>Bacteria</taxon>
        <taxon>Bacillati</taxon>
        <taxon>Bacillota</taxon>
        <taxon>Bacilli</taxon>
        <taxon>Lactobacillales</taxon>
        <taxon>Enterococcaceae</taxon>
        <taxon>Enterococcus</taxon>
    </lineage>
</organism>
<dbReference type="GO" id="GO:0015771">
    <property type="term" value="P:trehalose transport"/>
    <property type="evidence" value="ECO:0007669"/>
    <property type="project" value="TreeGrafter"/>
</dbReference>
<evidence type="ECO:0000256" key="6">
    <source>
        <dbReference type="ARBA" id="ARBA00022683"/>
    </source>
</evidence>
<feature type="transmembrane region" description="Helical" evidence="17">
    <location>
        <begin position="323"/>
        <end position="344"/>
    </location>
</feature>
<dbReference type="GO" id="GO:0016301">
    <property type="term" value="F:kinase activity"/>
    <property type="evidence" value="ECO:0007669"/>
    <property type="project" value="UniProtKB-KW"/>
</dbReference>
<feature type="transmembrane region" description="Helical" evidence="17">
    <location>
        <begin position="356"/>
        <end position="375"/>
    </location>
</feature>
<evidence type="ECO:0000256" key="15">
    <source>
        <dbReference type="ARBA" id="ARBA00081008"/>
    </source>
</evidence>
<dbReference type="GO" id="GO:0090589">
    <property type="term" value="F:protein-phosphocysteine-trehalose phosphotransferase system transporter activity"/>
    <property type="evidence" value="ECO:0007669"/>
    <property type="project" value="TreeGrafter"/>
</dbReference>
<feature type="transmembrane region" description="Helical" evidence="17">
    <location>
        <begin position="427"/>
        <end position="449"/>
    </location>
</feature>
<evidence type="ECO:0000256" key="2">
    <source>
        <dbReference type="ARBA" id="ARBA00022448"/>
    </source>
</evidence>
<dbReference type="InterPro" id="IPR050558">
    <property type="entry name" value="PTS_Sugar-Specific_Components"/>
</dbReference>
<keyword evidence="10 17" id="KW-0472">Membrane</keyword>
<feature type="transmembrane region" description="Helical" evidence="17">
    <location>
        <begin position="173"/>
        <end position="191"/>
    </location>
</feature>
<evidence type="ECO:0000259" key="20">
    <source>
        <dbReference type="PROSITE" id="PS51103"/>
    </source>
</evidence>
<feature type="domain" description="PTS EIIB type-1" evidence="19">
    <location>
        <begin position="5"/>
        <end position="87"/>
    </location>
</feature>
<dbReference type="NCBIfam" id="TIGR01995">
    <property type="entry name" value="PTS-II-ABC-beta"/>
    <property type="match status" value="1"/>
</dbReference>
<feature type="transmembrane region" description="Helical" evidence="17">
    <location>
        <begin position="211"/>
        <end position="229"/>
    </location>
</feature>
<comment type="catalytic activity">
    <reaction evidence="13">
        <text>N(pros)-phospho-L-histidyl-[protein](out) + sucrose = sucrose 6(G)-phosphate(in) + L-histidyl-[protein]</text>
        <dbReference type="Rhea" id="RHEA:49236"/>
        <dbReference type="Rhea" id="RHEA-COMP:9745"/>
        <dbReference type="Rhea" id="RHEA-COMP:9746"/>
        <dbReference type="ChEBI" id="CHEBI:17992"/>
        <dbReference type="ChEBI" id="CHEBI:29979"/>
        <dbReference type="ChEBI" id="CHEBI:64837"/>
        <dbReference type="ChEBI" id="CHEBI:91002"/>
        <dbReference type="EC" id="2.7.1.211"/>
    </reaction>
</comment>
<evidence type="ECO:0000256" key="12">
    <source>
        <dbReference type="ARBA" id="ARBA00045139"/>
    </source>
</evidence>
<evidence type="ECO:0000256" key="11">
    <source>
        <dbReference type="ARBA" id="ARBA00044053"/>
    </source>
</evidence>
<comment type="subcellular location">
    <subcellularLocation>
        <location evidence="1">Cell membrane</location>
        <topology evidence="1">Multi-pass membrane protein</topology>
    </subcellularLocation>
</comment>
<feature type="transmembrane region" description="Helical" evidence="17">
    <location>
        <begin position="241"/>
        <end position="266"/>
    </location>
</feature>
<dbReference type="PANTHER" id="PTHR30175">
    <property type="entry name" value="PHOSPHOTRANSFERASE SYSTEM TRANSPORT PROTEIN"/>
    <property type="match status" value="1"/>
</dbReference>
<keyword evidence="2" id="KW-0813">Transport</keyword>
<evidence type="ECO:0000256" key="10">
    <source>
        <dbReference type="ARBA" id="ARBA00023136"/>
    </source>
</evidence>
<feature type="transmembrane region" description="Helical" evidence="17">
    <location>
        <begin position="286"/>
        <end position="311"/>
    </location>
</feature>
<evidence type="ECO:0000256" key="16">
    <source>
        <dbReference type="PROSITE-ProRule" id="PRU00421"/>
    </source>
</evidence>
<dbReference type="SUPFAM" id="SSF51261">
    <property type="entry name" value="Duplicated hybrid motif"/>
    <property type="match status" value="1"/>
</dbReference>
<dbReference type="InterPro" id="IPR011055">
    <property type="entry name" value="Dup_hybrid_motif"/>
</dbReference>
<feature type="domain" description="PTS EIIC type-1" evidence="20">
    <location>
        <begin position="107"/>
        <end position="461"/>
    </location>
</feature>
<dbReference type="CDD" id="cd00212">
    <property type="entry name" value="PTS_IIB_glc"/>
    <property type="match status" value="1"/>
</dbReference>
<feature type="transmembrane region" description="Helical" evidence="17">
    <location>
        <begin position="116"/>
        <end position="138"/>
    </location>
</feature>
<evidence type="ECO:0000256" key="7">
    <source>
        <dbReference type="ARBA" id="ARBA00022692"/>
    </source>
</evidence>
<keyword evidence="9 17" id="KW-1133">Transmembrane helix</keyword>
<dbReference type="GO" id="GO:0009401">
    <property type="term" value="P:phosphoenolpyruvate-dependent sugar phosphotransferase system"/>
    <property type="evidence" value="ECO:0007669"/>
    <property type="project" value="UniProtKB-KW"/>
</dbReference>
<sequence length="633" mass="67190">MAKYTELAQDILAHVGGKENVSSVKHCVTRLRFHLKDESKADTDYLQKRDGVVTVVKAGGQYQVVIGNHVPDVYDEVLKVGGLADGGSLDIDEGDGQKGSLFDRFIDVISSLFQPFLGPLAAAGILKGITALLAATGMEATNGIYVVMNTLGDGLFQYLPMILAVTAAKKFKMNTYTALAIAGAMVYPGLAESVAEASKVFGLTLTLPAGGYFNSVLPIILAIFVASKIEQFMRKVTPDVVKMFVVPFVTILITVPLTFFVVGPVANTASSWIGVAFQAVYDFSPIIYGFALGALWQVLVMFGLHWGLVPLAIMDMAQNGSSIILTAAVLPCFTQTGVLAAIWLKTKEPKVKQGAMPALISSIFGVTEPAIYGYTLPMKTPFIVSCLVSGFVGIYLSIFNVTGYAMGGMGIFLYPAYIDPATGSFHSVIHLAIGTVIAIVASFIIMMLLKVPTLYTTVDSPVDGQATPAAPAPEAKTVSASIKDETVKSPVTGQVVALADVEDKVFSSGAMGKGIAVEPAIGEITAPADAEVKILFPTKHAIGLVTEDGTELLIHIGMNTVELEGNHFTAYINQGDKVKAGQKLISFDTEAIRAEGYSLLTPVIVTNSNDYSDIQTTQSKEVTAQDDLIEVVK</sequence>
<dbReference type="FunFam" id="3.30.1360.60:FF:000001">
    <property type="entry name" value="PTS system glucose-specific IIBC component PtsG"/>
    <property type="match status" value="1"/>
</dbReference>
<evidence type="ECO:0000256" key="4">
    <source>
        <dbReference type="ARBA" id="ARBA00022597"/>
    </source>
</evidence>
<dbReference type="InterPro" id="IPR018113">
    <property type="entry name" value="PTrfase_EIIB_Cys"/>
</dbReference>
<evidence type="ECO:0000313" key="21">
    <source>
        <dbReference type="EMBL" id="RHK05514.1"/>
    </source>
</evidence>
<dbReference type="InterPro" id="IPR011297">
    <property type="entry name" value="PTS_IIABC_b_glu"/>
</dbReference>
<evidence type="ECO:0000313" key="22">
    <source>
        <dbReference type="Proteomes" id="UP000286288"/>
    </source>
</evidence>
<evidence type="ECO:0000259" key="18">
    <source>
        <dbReference type="PROSITE" id="PS51093"/>
    </source>
</evidence>
<feature type="active site" description="Phosphocysteine intermediate; for EIIB activity" evidence="16">
    <location>
        <position position="27"/>
    </location>
</feature>
<gene>
    <name evidence="21" type="ORF">DW084_13065</name>
</gene>
<dbReference type="AlphaFoldDB" id="A0A415ER34"/>
<dbReference type="InterPro" id="IPR001127">
    <property type="entry name" value="PTS_EIIA_1_perm"/>
</dbReference>
<dbReference type="SUPFAM" id="SSF55604">
    <property type="entry name" value="Glucose permease domain IIB"/>
    <property type="match status" value="1"/>
</dbReference>
<proteinExistence type="predicted"/>
<dbReference type="Proteomes" id="UP000286288">
    <property type="component" value="Unassembled WGS sequence"/>
</dbReference>
<comment type="function">
    <text evidence="12">The phosphoenolpyruvate-dependent sugar phosphotransferase system (sugar PTS), a major carbohydrate active transport system, catalyzes the phosphorylation of incoming sugar substrates concomitantly with their translocation across the cell membrane. This system is involved in sucrose transport.</text>
</comment>
<dbReference type="Pfam" id="PF02378">
    <property type="entry name" value="PTS_EIIC"/>
    <property type="match status" value="1"/>
</dbReference>
<protein>
    <recommendedName>
        <fullName evidence="14">PTS system sucrose-specific EIIBCA component</fullName>
        <ecNumber evidence="11">2.7.1.211</ecNumber>
    </recommendedName>
    <alternativeName>
        <fullName evidence="15">EIIBCA-Scr</fullName>
    </alternativeName>
</protein>
<dbReference type="Pfam" id="PF00367">
    <property type="entry name" value="PTS_EIIB"/>
    <property type="match status" value="1"/>
</dbReference>
<evidence type="ECO:0000256" key="14">
    <source>
        <dbReference type="ARBA" id="ARBA00074554"/>
    </source>
</evidence>
<feature type="domain" description="PTS EIIA type-1" evidence="18">
    <location>
        <begin position="503"/>
        <end position="607"/>
    </location>
</feature>
<dbReference type="Pfam" id="PF00358">
    <property type="entry name" value="PTS_EIIA_1"/>
    <property type="match status" value="1"/>
</dbReference>
<dbReference type="Gene3D" id="3.30.1360.60">
    <property type="entry name" value="Glucose permease domain IIB"/>
    <property type="match status" value="1"/>
</dbReference>
<dbReference type="GO" id="GO:0005886">
    <property type="term" value="C:plasma membrane"/>
    <property type="evidence" value="ECO:0007669"/>
    <property type="project" value="UniProtKB-SubCell"/>
</dbReference>
<evidence type="ECO:0000256" key="8">
    <source>
        <dbReference type="ARBA" id="ARBA00022777"/>
    </source>
</evidence>
<feature type="transmembrane region" description="Helical" evidence="17">
    <location>
        <begin position="382"/>
        <end position="407"/>
    </location>
</feature>
<reference evidence="21 22" key="1">
    <citation type="submission" date="2018-08" db="EMBL/GenBank/DDBJ databases">
        <title>A genome reference for cultivated species of the human gut microbiota.</title>
        <authorList>
            <person name="Zou Y."/>
            <person name="Xue W."/>
            <person name="Luo G."/>
        </authorList>
    </citation>
    <scope>NUCLEOTIDE SEQUENCE [LARGE SCALE GENOMIC DNA]</scope>
    <source>
        <strain evidence="21 22">AF48-16</strain>
    </source>
</reference>
<dbReference type="PROSITE" id="PS51093">
    <property type="entry name" value="PTS_EIIA_TYPE_1"/>
    <property type="match status" value="1"/>
</dbReference>
<dbReference type="PROSITE" id="PS00371">
    <property type="entry name" value="PTS_EIIA_TYPE_1_HIS"/>
    <property type="match status" value="1"/>
</dbReference>
<evidence type="ECO:0000256" key="1">
    <source>
        <dbReference type="ARBA" id="ARBA00004651"/>
    </source>
</evidence>
<dbReference type="FunFam" id="2.70.70.10:FF:000001">
    <property type="entry name" value="PTS system glucose-specific IIA component"/>
    <property type="match status" value="1"/>
</dbReference>
<name>A0A415ER34_ENTCA</name>
<dbReference type="NCBIfam" id="TIGR00830">
    <property type="entry name" value="PTBA"/>
    <property type="match status" value="1"/>
</dbReference>
<dbReference type="InterPro" id="IPR003352">
    <property type="entry name" value="PTS_EIIC"/>
</dbReference>
<feature type="transmembrane region" description="Helical" evidence="17">
    <location>
        <begin position="144"/>
        <end position="166"/>
    </location>
</feature>
<evidence type="ECO:0000256" key="13">
    <source>
        <dbReference type="ARBA" id="ARBA00048931"/>
    </source>
</evidence>
<dbReference type="InterPro" id="IPR036878">
    <property type="entry name" value="Glu_permease_IIB"/>
</dbReference>
<dbReference type="GO" id="GO:0008982">
    <property type="term" value="F:protein-N(PI)-phosphohistidine-sugar phosphotransferase activity"/>
    <property type="evidence" value="ECO:0007669"/>
    <property type="project" value="InterPro"/>
</dbReference>
<dbReference type="Gene3D" id="2.70.70.10">
    <property type="entry name" value="Glucose Permease (Domain IIA)"/>
    <property type="match status" value="1"/>
</dbReference>